<dbReference type="EMBL" id="GBXM01082968">
    <property type="protein sequence ID" value="JAH25609.1"/>
    <property type="molecule type" value="Transcribed_RNA"/>
</dbReference>
<evidence type="ECO:0000313" key="1">
    <source>
        <dbReference type="EMBL" id="JAH25609.1"/>
    </source>
</evidence>
<name>A0A0E9R920_ANGAN</name>
<reference evidence="1" key="1">
    <citation type="submission" date="2014-11" db="EMBL/GenBank/DDBJ databases">
        <authorList>
            <person name="Amaro Gonzalez C."/>
        </authorList>
    </citation>
    <scope>NUCLEOTIDE SEQUENCE</scope>
</reference>
<sequence>MSTSETSVTYFCENCLSCIGPSYREIHTNTNQQ</sequence>
<reference evidence="1" key="2">
    <citation type="journal article" date="2015" name="Fish Shellfish Immunol.">
        <title>Early steps in the European eel (Anguilla anguilla)-Vibrio vulnificus interaction in the gills: Role of the RtxA13 toxin.</title>
        <authorList>
            <person name="Callol A."/>
            <person name="Pajuelo D."/>
            <person name="Ebbesson L."/>
            <person name="Teles M."/>
            <person name="MacKenzie S."/>
            <person name="Amaro C."/>
        </authorList>
    </citation>
    <scope>NUCLEOTIDE SEQUENCE</scope>
</reference>
<organism evidence="1">
    <name type="scientific">Anguilla anguilla</name>
    <name type="common">European freshwater eel</name>
    <name type="synonym">Muraena anguilla</name>
    <dbReference type="NCBI Taxonomy" id="7936"/>
    <lineage>
        <taxon>Eukaryota</taxon>
        <taxon>Metazoa</taxon>
        <taxon>Chordata</taxon>
        <taxon>Craniata</taxon>
        <taxon>Vertebrata</taxon>
        <taxon>Euteleostomi</taxon>
        <taxon>Actinopterygii</taxon>
        <taxon>Neopterygii</taxon>
        <taxon>Teleostei</taxon>
        <taxon>Anguilliformes</taxon>
        <taxon>Anguillidae</taxon>
        <taxon>Anguilla</taxon>
    </lineage>
</organism>
<proteinExistence type="predicted"/>
<protein>
    <submittedName>
        <fullName evidence="1">Uncharacterized protein</fullName>
    </submittedName>
</protein>
<accession>A0A0E9R920</accession>
<dbReference type="AlphaFoldDB" id="A0A0E9R920"/>